<dbReference type="AlphaFoldDB" id="A0ABD2TCN4"/>
<evidence type="ECO:0000313" key="2">
    <source>
        <dbReference type="EMBL" id="KAL3354089.1"/>
    </source>
</evidence>
<reference evidence="2 3" key="1">
    <citation type="submission" date="2024-05" db="EMBL/GenBank/DDBJ databases">
        <title>De novo assembly of an allotetraploid wild potato.</title>
        <authorList>
            <person name="Hosaka A.J."/>
        </authorList>
    </citation>
    <scope>NUCLEOTIDE SEQUENCE [LARGE SCALE GENOMIC DNA]</scope>
    <source>
        <tissue evidence="2">Young leaves</tissue>
    </source>
</reference>
<organism evidence="2 3">
    <name type="scientific">Solanum stoloniferum</name>
    <dbReference type="NCBI Taxonomy" id="62892"/>
    <lineage>
        <taxon>Eukaryota</taxon>
        <taxon>Viridiplantae</taxon>
        <taxon>Streptophyta</taxon>
        <taxon>Embryophyta</taxon>
        <taxon>Tracheophyta</taxon>
        <taxon>Spermatophyta</taxon>
        <taxon>Magnoliopsida</taxon>
        <taxon>eudicotyledons</taxon>
        <taxon>Gunneridae</taxon>
        <taxon>Pentapetalae</taxon>
        <taxon>asterids</taxon>
        <taxon>lamiids</taxon>
        <taxon>Solanales</taxon>
        <taxon>Solanaceae</taxon>
        <taxon>Solanoideae</taxon>
        <taxon>Solaneae</taxon>
        <taxon>Solanum</taxon>
    </lineage>
</organism>
<feature type="transmembrane region" description="Helical" evidence="1">
    <location>
        <begin position="68"/>
        <end position="87"/>
    </location>
</feature>
<dbReference type="Proteomes" id="UP001627284">
    <property type="component" value="Unassembled WGS sequence"/>
</dbReference>
<dbReference type="EMBL" id="JBJKTR010000011">
    <property type="protein sequence ID" value="KAL3354089.1"/>
    <property type="molecule type" value="Genomic_DNA"/>
</dbReference>
<gene>
    <name evidence="2" type="ORF">AABB24_018639</name>
</gene>
<comment type="caution">
    <text evidence="2">The sequence shown here is derived from an EMBL/GenBank/DDBJ whole genome shotgun (WGS) entry which is preliminary data.</text>
</comment>
<protein>
    <submittedName>
        <fullName evidence="2">Uncharacterized protein</fullName>
    </submittedName>
</protein>
<evidence type="ECO:0000313" key="3">
    <source>
        <dbReference type="Proteomes" id="UP001627284"/>
    </source>
</evidence>
<accession>A0ABD2TCN4</accession>
<proteinExistence type="predicted"/>
<keyword evidence="1" id="KW-0472">Membrane</keyword>
<keyword evidence="1" id="KW-0812">Transmembrane</keyword>
<keyword evidence="1" id="KW-1133">Transmembrane helix</keyword>
<sequence>MGEKLFLPMIESPALACLQSAHYFDSYHEDKERQGLTMIIGNASTSCSGIAMIALDMLFSFYSLNGGILIMNLLTYNIILFLSMLILELQRSALEPKGNAGKSAIDER</sequence>
<keyword evidence="3" id="KW-1185">Reference proteome</keyword>
<name>A0ABD2TCN4_9SOLN</name>
<evidence type="ECO:0000256" key="1">
    <source>
        <dbReference type="SAM" id="Phobius"/>
    </source>
</evidence>